<accession>A0ABV2JN82</accession>
<dbReference type="Proteomes" id="UP001549184">
    <property type="component" value="Unassembled WGS sequence"/>
</dbReference>
<protein>
    <recommendedName>
        <fullName evidence="1">DUF4268 domain-containing protein</fullName>
    </recommendedName>
</protein>
<evidence type="ECO:0000313" key="2">
    <source>
        <dbReference type="EMBL" id="MET3650304.1"/>
    </source>
</evidence>
<reference evidence="2 3" key="1">
    <citation type="submission" date="2024-06" db="EMBL/GenBank/DDBJ databases">
        <title>Sorghum-associated microbial communities from plants grown in Nebraska, USA.</title>
        <authorList>
            <person name="Schachtman D."/>
        </authorList>
    </citation>
    <scope>NUCLEOTIDE SEQUENCE [LARGE SCALE GENOMIC DNA]</scope>
    <source>
        <strain evidence="2 3">1073</strain>
    </source>
</reference>
<dbReference type="InterPro" id="IPR011856">
    <property type="entry name" value="tRNA_endonuc-like_dom_sf"/>
</dbReference>
<dbReference type="RefSeq" id="WP_354011817.1">
    <property type="nucleotide sequence ID" value="NZ_JBEPMU010000001.1"/>
</dbReference>
<evidence type="ECO:0000313" key="3">
    <source>
        <dbReference type="Proteomes" id="UP001549184"/>
    </source>
</evidence>
<proteinExistence type="predicted"/>
<evidence type="ECO:0000259" key="1">
    <source>
        <dbReference type="Pfam" id="PF14088"/>
    </source>
</evidence>
<gene>
    <name evidence="2" type="ORF">ABIC75_000006</name>
</gene>
<feature type="domain" description="DUF4268" evidence="1">
    <location>
        <begin position="177"/>
        <end position="309"/>
    </location>
</feature>
<dbReference type="EMBL" id="JBEPMU010000001">
    <property type="protein sequence ID" value="MET3650304.1"/>
    <property type="molecule type" value="Genomic_DNA"/>
</dbReference>
<comment type="caution">
    <text evidence="2">The sequence shown here is derived from an EMBL/GenBank/DDBJ whole genome shotgun (WGS) entry which is preliminary data.</text>
</comment>
<sequence>MKPNLSQLQRVDLREAWRHEALEFTPWLAEQDNLDRLADALGLDELELVQAEHWVGDFKLDILCSDDGGPVIIENQLEKTNHGHLGQIITYAAGIGAKKVIWIAETFRAEHVAAINFLNTNTTDELNFFAVEIELWRIADSPLAPSFKVVAKPDNWAKSGREMARAASAATPTKQRQLEFWKRFVARLAEKTSSIKPQKPRPQHWIQISLGRAGFGLNPTSNQRDSRLGVEVYINDKESKRRFAELREKKSEIEAALGFELDWQELPDAHACRIAIYKADCPLEEEGRWPEYVDWIVEKVMQMSAAFRPAIRGLP</sequence>
<dbReference type="Pfam" id="PF14088">
    <property type="entry name" value="DUF4268"/>
    <property type="match status" value="1"/>
</dbReference>
<name>A0ABV2JN82_9GAMM</name>
<dbReference type="Gene3D" id="3.40.1350.10">
    <property type="match status" value="1"/>
</dbReference>
<dbReference type="InterPro" id="IPR025364">
    <property type="entry name" value="DUF4268"/>
</dbReference>
<keyword evidence="3" id="KW-1185">Reference proteome</keyword>
<organism evidence="2 3">
    <name type="scientific">Dyella japonica</name>
    <dbReference type="NCBI Taxonomy" id="231455"/>
    <lineage>
        <taxon>Bacteria</taxon>
        <taxon>Pseudomonadati</taxon>
        <taxon>Pseudomonadota</taxon>
        <taxon>Gammaproteobacteria</taxon>
        <taxon>Lysobacterales</taxon>
        <taxon>Rhodanobacteraceae</taxon>
        <taxon>Dyella</taxon>
    </lineage>
</organism>